<dbReference type="Pfam" id="PF19102">
    <property type="entry name" value="DUF5789"/>
    <property type="match status" value="1"/>
</dbReference>
<dbReference type="Proteomes" id="UP000011532">
    <property type="component" value="Unassembled WGS sequence"/>
</dbReference>
<accession>A0A384KUJ8</accession>
<name>A0A384KUJ8_HALVD</name>
<organism evidence="1 2">
    <name type="scientific">Haloferax volcanii (strain ATCC 29605 / DSM 3757 / JCM 8879 / NBRC 14742 / NCIMB 2012 / VKM B-1768 / DS2)</name>
    <name type="common">Halobacterium volcanii</name>
    <dbReference type="NCBI Taxonomy" id="309800"/>
    <lineage>
        <taxon>Archaea</taxon>
        <taxon>Methanobacteriati</taxon>
        <taxon>Methanobacteriota</taxon>
        <taxon>Stenosarchaea group</taxon>
        <taxon>Halobacteria</taxon>
        <taxon>Halobacteriales</taxon>
        <taxon>Haloferacaceae</taxon>
        <taxon>Haloferax</taxon>
    </lineage>
</organism>
<comment type="caution">
    <text evidence="1">The sequence shown here is derived from an EMBL/GenBank/DDBJ whole genome shotgun (WGS) entry which is preliminary data.</text>
</comment>
<proteinExistence type="predicted"/>
<sequence>MDIRALQSYLETAFEYPVTTERVLERAGDVEVTAPNVDDAETVETILAPLG</sequence>
<dbReference type="KEGG" id="hvo:HVO_2420"/>
<gene>
    <name evidence="1" type="ORF">C498_07380</name>
</gene>
<reference evidence="2" key="1">
    <citation type="submission" date="2012-11" db="EMBL/GenBank/DDBJ databases">
        <authorList>
            <person name="Becker E.A."/>
            <person name="Seitzer P."/>
            <person name="Tritt A."/>
            <person name="Larsen D."/>
            <person name="Yao A."/>
            <person name="Wu D."/>
            <person name="Darling A."/>
            <person name="Eisen J.A."/>
            <person name="Facciotti M.T."/>
        </authorList>
    </citation>
    <scope>NUCLEOTIDE SEQUENCE [LARGE SCALE GENOMIC DNA]</scope>
    <source>
        <strain evidence="2">ATCC 29605 / DSM 3757 / JCM 8879 / NBRC 14742 / NCIMB 2012 / VKM B-1768 / DS2</strain>
    </source>
</reference>
<protein>
    <submittedName>
        <fullName evidence="1">Uncharacterized protein</fullName>
    </submittedName>
</protein>
<evidence type="ECO:0000313" key="2">
    <source>
        <dbReference type="Proteomes" id="UP000011532"/>
    </source>
</evidence>
<reference evidence="1 2" key="2">
    <citation type="journal article" date="2014" name="PLoS Genet.">
        <title>Phylogenetically driven sequencing of extremely halophilic archaea reveals strategies for static and dynamic osmo-response.</title>
        <authorList>
            <person name="Becker E.A."/>
            <person name="Seitzer P.M."/>
            <person name="Tritt A."/>
            <person name="Larsen D."/>
            <person name="Krusor M."/>
            <person name="Yao A.I."/>
            <person name="Wu D."/>
            <person name="Madern D."/>
            <person name="Eisen J.A."/>
            <person name="Darling A.E."/>
            <person name="Facciotti M.T."/>
        </authorList>
    </citation>
    <scope>NUCLEOTIDE SEQUENCE [LARGE SCALE GENOMIC DNA]</scope>
    <source>
        <strain evidence="2">ATCC 29605 / DSM 3757 / JCM 8879 / NBRC 14742 / NCIMB 2012 / VKM B-1768 / DS2</strain>
    </source>
</reference>
<dbReference type="AlphaFoldDB" id="A0A384KUJ8"/>
<evidence type="ECO:0000313" key="1">
    <source>
        <dbReference type="EMBL" id="ELY32862.1"/>
    </source>
</evidence>
<dbReference type="InterPro" id="IPR043899">
    <property type="entry name" value="DUF5789"/>
</dbReference>
<dbReference type="EMBL" id="AOHU01000044">
    <property type="protein sequence ID" value="ELY32862.1"/>
    <property type="molecule type" value="Genomic_DNA"/>
</dbReference>